<feature type="transmembrane region" description="Helical" evidence="6">
    <location>
        <begin position="143"/>
        <end position="163"/>
    </location>
</feature>
<evidence type="ECO:0000256" key="6">
    <source>
        <dbReference type="SAM" id="Phobius"/>
    </source>
</evidence>
<dbReference type="EMBL" id="JALJOS010000003">
    <property type="protein sequence ID" value="KAK9841711.1"/>
    <property type="molecule type" value="Genomic_DNA"/>
</dbReference>
<feature type="compositionally biased region" description="Polar residues" evidence="5">
    <location>
        <begin position="1"/>
        <end position="11"/>
    </location>
</feature>
<evidence type="ECO:0000256" key="2">
    <source>
        <dbReference type="ARBA" id="ARBA00022692"/>
    </source>
</evidence>
<evidence type="ECO:0000256" key="4">
    <source>
        <dbReference type="ARBA" id="ARBA00023136"/>
    </source>
</evidence>
<organism evidence="7 8">
    <name type="scientific">Apatococcus lobatus</name>
    <dbReference type="NCBI Taxonomy" id="904363"/>
    <lineage>
        <taxon>Eukaryota</taxon>
        <taxon>Viridiplantae</taxon>
        <taxon>Chlorophyta</taxon>
        <taxon>core chlorophytes</taxon>
        <taxon>Trebouxiophyceae</taxon>
        <taxon>Chlorellales</taxon>
        <taxon>Chlorellaceae</taxon>
        <taxon>Apatococcus</taxon>
    </lineage>
</organism>
<evidence type="ECO:0000256" key="1">
    <source>
        <dbReference type="ARBA" id="ARBA00004141"/>
    </source>
</evidence>
<evidence type="ECO:0000313" key="8">
    <source>
        <dbReference type="Proteomes" id="UP001438707"/>
    </source>
</evidence>
<gene>
    <name evidence="7" type="ORF">WJX74_010656</name>
</gene>
<evidence type="ECO:0000313" key="7">
    <source>
        <dbReference type="EMBL" id="KAK9841711.1"/>
    </source>
</evidence>
<dbReference type="Proteomes" id="UP001438707">
    <property type="component" value="Unassembled WGS sequence"/>
</dbReference>
<protein>
    <submittedName>
        <fullName evidence="7">Uncharacterized protein</fullName>
    </submittedName>
</protein>
<keyword evidence="8" id="KW-1185">Reference proteome</keyword>
<comment type="subcellular location">
    <subcellularLocation>
        <location evidence="1">Membrane</location>
        <topology evidence="1">Multi-pass membrane protein</topology>
    </subcellularLocation>
</comment>
<evidence type="ECO:0000256" key="5">
    <source>
        <dbReference type="SAM" id="MobiDB-lite"/>
    </source>
</evidence>
<sequence length="206" mass="22159">MQTCSLLSTSRPLVPACLGPRQQASKSARSVLRAAEPKETSSGQDSYSRLEAPVRGGIPDQGKPVDDRNWGQEKLNPELKAESSDPNKRFMGSDFSASDTMRFAGAIPEVANSRLAMLGVVLALGAEVTTGKNVFQQIDAAPIPIFLTFFVFTIATAVPVFRAQPRTGNGFFSPDAELINGRIAMVGFAGLVISTFYKGSALWFLR</sequence>
<keyword evidence="2 6" id="KW-0812">Transmembrane</keyword>
<proteinExistence type="predicted"/>
<evidence type="ECO:0000256" key="3">
    <source>
        <dbReference type="ARBA" id="ARBA00022989"/>
    </source>
</evidence>
<reference evidence="7 8" key="1">
    <citation type="journal article" date="2024" name="Nat. Commun.">
        <title>Phylogenomics reveals the evolutionary origins of lichenization in chlorophyte algae.</title>
        <authorList>
            <person name="Puginier C."/>
            <person name="Libourel C."/>
            <person name="Otte J."/>
            <person name="Skaloud P."/>
            <person name="Haon M."/>
            <person name="Grisel S."/>
            <person name="Petersen M."/>
            <person name="Berrin J.G."/>
            <person name="Delaux P.M."/>
            <person name="Dal Grande F."/>
            <person name="Keller J."/>
        </authorList>
    </citation>
    <scope>NUCLEOTIDE SEQUENCE [LARGE SCALE GENOMIC DNA]</scope>
    <source>
        <strain evidence="7 8">SAG 2145</strain>
    </source>
</reference>
<name>A0AAW1S6M6_9CHLO</name>
<dbReference type="AlphaFoldDB" id="A0AAW1S6M6"/>
<comment type="caution">
    <text evidence="7">The sequence shown here is derived from an EMBL/GenBank/DDBJ whole genome shotgun (WGS) entry which is preliminary data.</text>
</comment>
<accession>A0AAW1S6M6</accession>
<dbReference type="SUPFAM" id="SSF103511">
    <property type="entry name" value="Chlorophyll a-b binding protein"/>
    <property type="match status" value="1"/>
</dbReference>
<keyword evidence="4 6" id="KW-0472">Membrane</keyword>
<dbReference type="GO" id="GO:0016020">
    <property type="term" value="C:membrane"/>
    <property type="evidence" value="ECO:0007669"/>
    <property type="project" value="UniProtKB-SubCell"/>
</dbReference>
<feature type="region of interest" description="Disordered" evidence="5">
    <location>
        <begin position="1"/>
        <end position="71"/>
    </location>
</feature>
<keyword evidence="3 6" id="KW-1133">Transmembrane helix</keyword>
<dbReference type="PANTHER" id="PTHR14154">
    <property type="entry name" value="UPF0041 BRAIN PROTEIN 44-RELATED"/>
    <property type="match status" value="1"/>
</dbReference>
<feature type="transmembrane region" description="Helical" evidence="6">
    <location>
        <begin position="183"/>
        <end position="205"/>
    </location>
</feature>